<name>A0ABQ5EFQ6_9ASTR</name>
<reference evidence="1" key="1">
    <citation type="journal article" date="2022" name="Int. J. Mol. Sci.">
        <title>Draft Genome of Tanacetum Coccineum: Genomic Comparison of Closely Related Tanacetum-Family Plants.</title>
        <authorList>
            <person name="Yamashiro T."/>
            <person name="Shiraishi A."/>
            <person name="Nakayama K."/>
            <person name="Satake H."/>
        </authorList>
    </citation>
    <scope>NUCLEOTIDE SEQUENCE</scope>
</reference>
<sequence>MEECHKLLTDQVDDTILRYNVSKPLPLGGEPGHVTIQPDFFFNKDLEYLRYGRKVGRPALSNQVKKNTCFLVFEDEGGIYPDVSAMSTGALISSGLKRSASMTSQLCMVSLTGGFKDNDSTLTDSHLKETAEQEQNCVETFQLGIEVLPTIYTSPNLGMEGHYTDLEVHHDFTVIDSPRQTFLRDKITALDYRVKEFRINMTNLGKNARFWTQERDVDQSKDFMVRYPRMTKDKTNFRNLGRSFVGEGRFDKGRPTVLHKNR</sequence>
<organism evidence="1 2">
    <name type="scientific">Tanacetum coccineum</name>
    <dbReference type="NCBI Taxonomy" id="301880"/>
    <lineage>
        <taxon>Eukaryota</taxon>
        <taxon>Viridiplantae</taxon>
        <taxon>Streptophyta</taxon>
        <taxon>Embryophyta</taxon>
        <taxon>Tracheophyta</taxon>
        <taxon>Spermatophyta</taxon>
        <taxon>Magnoliopsida</taxon>
        <taxon>eudicotyledons</taxon>
        <taxon>Gunneridae</taxon>
        <taxon>Pentapetalae</taxon>
        <taxon>asterids</taxon>
        <taxon>campanulids</taxon>
        <taxon>Asterales</taxon>
        <taxon>Asteraceae</taxon>
        <taxon>Asteroideae</taxon>
        <taxon>Anthemideae</taxon>
        <taxon>Anthemidinae</taxon>
        <taxon>Tanacetum</taxon>
    </lineage>
</organism>
<reference evidence="1" key="2">
    <citation type="submission" date="2022-01" db="EMBL/GenBank/DDBJ databases">
        <authorList>
            <person name="Yamashiro T."/>
            <person name="Shiraishi A."/>
            <person name="Satake H."/>
            <person name="Nakayama K."/>
        </authorList>
    </citation>
    <scope>NUCLEOTIDE SEQUENCE</scope>
</reference>
<gene>
    <name evidence="1" type="ORF">Tco_0975916</name>
</gene>
<dbReference type="Proteomes" id="UP001151760">
    <property type="component" value="Unassembled WGS sequence"/>
</dbReference>
<evidence type="ECO:0000313" key="2">
    <source>
        <dbReference type="Proteomes" id="UP001151760"/>
    </source>
</evidence>
<protein>
    <submittedName>
        <fullName evidence="1">Uncharacterized protein</fullName>
    </submittedName>
</protein>
<comment type="caution">
    <text evidence="1">The sequence shown here is derived from an EMBL/GenBank/DDBJ whole genome shotgun (WGS) entry which is preliminary data.</text>
</comment>
<dbReference type="EMBL" id="BQNB010016264">
    <property type="protein sequence ID" value="GJT49759.1"/>
    <property type="molecule type" value="Genomic_DNA"/>
</dbReference>
<accession>A0ABQ5EFQ6</accession>
<evidence type="ECO:0000313" key="1">
    <source>
        <dbReference type="EMBL" id="GJT49759.1"/>
    </source>
</evidence>
<proteinExistence type="predicted"/>
<keyword evidence="2" id="KW-1185">Reference proteome</keyword>